<gene>
    <name evidence="3" type="ordered locus">Fraau_2102</name>
</gene>
<accession>H8L3G4</accession>
<reference evidence="3" key="1">
    <citation type="submission" date="2012-02" db="EMBL/GenBank/DDBJ databases">
        <title>The complete genome of Frateuria aurantia DSM 6220.</title>
        <authorList>
            <consortium name="US DOE Joint Genome Institute (JGI-PGF)"/>
            <person name="Lucas S."/>
            <person name="Copeland A."/>
            <person name="Lapidus A."/>
            <person name="Glavina del Rio T."/>
            <person name="Dalin E."/>
            <person name="Tice H."/>
            <person name="Bruce D."/>
            <person name="Goodwin L."/>
            <person name="Pitluck S."/>
            <person name="Peters L."/>
            <person name="Ovchinnikova G."/>
            <person name="Teshima H."/>
            <person name="Kyrpides N."/>
            <person name="Mavromatis K."/>
            <person name="Ivanova N."/>
            <person name="Brettin T."/>
            <person name="Detter J.C."/>
            <person name="Han C."/>
            <person name="Larimer F."/>
            <person name="Land M."/>
            <person name="Hauser L."/>
            <person name="Markowitz V."/>
            <person name="Cheng J.-F."/>
            <person name="Hugenholtz P."/>
            <person name="Woyke T."/>
            <person name="Wu D."/>
            <person name="Brambilla E."/>
            <person name="Klenk H.-P."/>
            <person name="Eisen J.A."/>
        </authorList>
    </citation>
    <scope>NUCLEOTIDE SEQUENCE</scope>
    <source>
        <strain evidence="3">DSM 6220</strain>
    </source>
</reference>
<dbReference type="Proteomes" id="UP000005234">
    <property type="component" value="Chromosome"/>
</dbReference>
<proteinExistence type="predicted"/>
<dbReference type="InterPro" id="IPR021244">
    <property type="entry name" value="DUF2802"/>
</dbReference>
<dbReference type="HOGENOM" id="CLU_1803330_0_0_6"/>
<dbReference type="EMBL" id="CP003350">
    <property type="protein sequence ID" value="AFC86486.1"/>
    <property type="molecule type" value="Genomic_DNA"/>
</dbReference>
<feature type="region of interest" description="Disordered" evidence="1">
    <location>
        <begin position="79"/>
        <end position="106"/>
    </location>
</feature>
<protein>
    <recommendedName>
        <fullName evidence="5">DUF2802 domain-containing protein</fullName>
    </recommendedName>
</protein>
<dbReference type="Pfam" id="PF10975">
    <property type="entry name" value="DUF2802"/>
    <property type="match status" value="1"/>
</dbReference>
<dbReference type="RefSeq" id="WP_014403489.1">
    <property type="nucleotide sequence ID" value="NC_017033.1"/>
</dbReference>
<sequence length="143" mass="15913">MNLQPLLLAAMALLTCISIIVLILNLVAWRQSRQLLDRLAEQPAGPPAETAGHHQINDMPVSLLVSTLNRLERRLIQLEESLKERPASRPSPAPAFNPDPETDPRYDRAQQLIQASQSAEQVARGSGLTLYEAELLLRIHRGQ</sequence>
<dbReference type="STRING" id="767434.Fraau_2102"/>
<keyword evidence="2" id="KW-0812">Transmembrane</keyword>
<keyword evidence="2" id="KW-0472">Membrane</keyword>
<evidence type="ECO:0008006" key="5">
    <source>
        <dbReference type="Google" id="ProtNLM"/>
    </source>
</evidence>
<name>H8L3G4_FRAAD</name>
<evidence type="ECO:0000313" key="4">
    <source>
        <dbReference type="Proteomes" id="UP000005234"/>
    </source>
</evidence>
<dbReference type="KEGG" id="fau:Fraau_2102"/>
<keyword evidence="2" id="KW-1133">Transmembrane helix</keyword>
<evidence type="ECO:0000313" key="3">
    <source>
        <dbReference type="EMBL" id="AFC86486.1"/>
    </source>
</evidence>
<dbReference type="AlphaFoldDB" id="H8L3G4"/>
<feature type="transmembrane region" description="Helical" evidence="2">
    <location>
        <begin position="6"/>
        <end position="29"/>
    </location>
</feature>
<evidence type="ECO:0000256" key="2">
    <source>
        <dbReference type="SAM" id="Phobius"/>
    </source>
</evidence>
<organism evidence="3 4">
    <name type="scientific">Frateuria aurantia (strain ATCC 33424 / DSM 6220 / KCTC 2777 / LMG 1558 / NBRC 3245 / NCIMB 13370)</name>
    <name type="common">Acetobacter aurantius</name>
    <dbReference type="NCBI Taxonomy" id="767434"/>
    <lineage>
        <taxon>Bacteria</taxon>
        <taxon>Pseudomonadati</taxon>
        <taxon>Pseudomonadota</taxon>
        <taxon>Gammaproteobacteria</taxon>
        <taxon>Lysobacterales</taxon>
        <taxon>Rhodanobacteraceae</taxon>
        <taxon>Frateuria</taxon>
    </lineage>
</organism>
<evidence type="ECO:0000256" key="1">
    <source>
        <dbReference type="SAM" id="MobiDB-lite"/>
    </source>
</evidence>
<keyword evidence="4" id="KW-1185">Reference proteome</keyword>